<feature type="domain" description="Thiamine pyrophosphate enzyme N-terminal TPP-binding" evidence="7">
    <location>
        <begin position="9"/>
        <end position="121"/>
    </location>
</feature>
<keyword evidence="9" id="KW-1185">Reference proteome</keyword>
<dbReference type="GO" id="GO:0003984">
    <property type="term" value="F:acetolactate synthase activity"/>
    <property type="evidence" value="ECO:0007669"/>
    <property type="project" value="UniProtKB-EC"/>
</dbReference>
<dbReference type="InterPro" id="IPR029061">
    <property type="entry name" value="THDP-binding"/>
</dbReference>
<evidence type="ECO:0000256" key="2">
    <source>
        <dbReference type="ARBA" id="ARBA00007812"/>
    </source>
</evidence>
<protein>
    <submittedName>
        <fullName evidence="8">Acetolactate synthase</fullName>
        <ecNumber evidence="8">2.2.1.6</ecNumber>
    </submittedName>
</protein>
<dbReference type="InterPro" id="IPR012000">
    <property type="entry name" value="Thiamin_PyroP_enz_cen_dom"/>
</dbReference>
<evidence type="ECO:0000256" key="4">
    <source>
        <dbReference type="RuleBase" id="RU362132"/>
    </source>
</evidence>
<evidence type="ECO:0000259" key="7">
    <source>
        <dbReference type="Pfam" id="PF02776"/>
    </source>
</evidence>
<name>A0ABS0HB83_9ACTN</name>
<dbReference type="SUPFAM" id="SSF52518">
    <property type="entry name" value="Thiamin diphosphate-binding fold (THDP-binding)"/>
    <property type="match status" value="2"/>
</dbReference>
<dbReference type="EC" id="2.2.1.6" evidence="8"/>
<dbReference type="Pfam" id="PF02776">
    <property type="entry name" value="TPP_enzyme_N"/>
    <property type="match status" value="1"/>
</dbReference>
<dbReference type="InterPro" id="IPR029035">
    <property type="entry name" value="DHS-like_NAD/FAD-binding_dom"/>
</dbReference>
<gene>
    <name evidence="8" type="ORF">I0C86_42715</name>
</gene>
<accession>A0ABS0HB83</accession>
<feature type="domain" description="Thiamine pyrophosphate enzyme central" evidence="5">
    <location>
        <begin position="192"/>
        <end position="317"/>
    </location>
</feature>
<evidence type="ECO:0000256" key="1">
    <source>
        <dbReference type="ARBA" id="ARBA00001964"/>
    </source>
</evidence>
<comment type="cofactor">
    <cofactor evidence="1">
        <name>thiamine diphosphate</name>
        <dbReference type="ChEBI" id="CHEBI:58937"/>
    </cofactor>
</comment>
<dbReference type="Gene3D" id="3.40.50.1220">
    <property type="entry name" value="TPP-binding domain"/>
    <property type="match status" value="1"/>
</dbReference>
<dbReference type="PANTHER" id="PTHR18968:SF166">
    <property type="entry name" value="2-HYDROXYACYL-COA LYASE 2"/>
    <property type="match status" value="1"/>
</dbReference>
<proteinExistence type="inferred from homology"/>
<feature type="domain" description="Thiamine pyrophosphate enzyme TPP-binding" evidence="6">
    <location>
        <begin position="378"/>
        <end position="525"/>
    </location>
</feature>
<evidence type="ECO:0000259" key="6">
    <source>
        <dbReference type="Pfam" id="PF02775"/>
    </source>
</evidence>
<dbReference type="SUPFAM" id="SSF52467">
    <property type="entry name" value="DHS-like NAD/FAD-binding domain"/>
    <property type="match status" value="1"/>
</dbReference>
<dbReference type="CDD" id="cd02004">
    <property type="entry name" value="TPP_BZL_OCoD_HPCL"/>
    <property type="match status" value="1"/>
</dbReference>
<evidence type="ECO:0000313" key="8">
    <source>
        <dbReference type="EMBL" id="MBF9135556.1"/>
    </source>
</evidence>
<dbReference type="NCBIfam" id="NF004516">
    <property type="entry name" value="PRK05858.1"/>
    <property type="match status" value="1"/>
</dbReference>
<dbReference type="InterPro" id="IPR045229">
    <property type="entry name" value="TPP_enz"/>
</dbReference>
<keyword evidence="3 4" id="KW-0786">Thiamine pyrophosphate</keyword>
<evidence type="ECO:0000256" key="3">
    <source>
        <dbReference type="ARBA" id="ARBA00023052"/>
    </source>
</evidence>
<dbReference type="Gene3D" id="3.40.50.970">
    <property type="match status" value="2"/>
</dbReference>
<dbReference type="EMBL" id="JADPUN010000439">
    <property type="protein sequence ID" value="MBF9135556.1"/>
    <property type="molecule type" value="Genomic_DNA"/>
</dbReference>
<evidence type="ECO:0000313" key="9">
    <source>
        <dbReference type="Proteomes" id="UP000638560"/>
    </source>
</evidence>
<dbReference type="InterPro" id="IPR012001">
    <property type="entry name" value="Thiamin_PyroP_enz_TPP-bd_dom"/>
</dbReference>
<reference evidence="8 9" key="1">
    <citation type="submission" date="2020-11" db="EMBL/GenBank/DDBJ databases">
        <title>A novel isolate from a Black sea contaminated sediment with potential to produce alkanes: Plantactinospora alkalitolerans sp. nov.</title>
        <authorList>
            <person name="Carro L."/>
            <person name="Veyisoglu A."/>
            <person name="Guven K."/>
            <person name="Schumann P."/>
            <person name="Klenk H.-P."/>
            <person name="Sahin N."/>
        </authorList>
    </citation>
    <scope>NUCLEOTIDE SEQUENCE [LARGE SCALE GENOMIC DNA]</scope>
    <source>
        <strain evidence="8 9">S1510</strain>
    </source>
</reference>
<dbReference type="RefSeq" id="WP_196207007.1">
    <property type="nucleotide sequence ID" value="NZ_JADPUN010000439.1"/>
</dbReference>
<organism evidence="8 9">
    <name type="scientific">Plantactinospora alkalitolerans</name>
    <dbReference type="NCBI Taxonomy" id="2789879"/>
    <lineage>
        <taxon>Bacteria</taxon>
        <taxon>Bacillati</taxon>
        <taxon>Actinomycetota</taxon>
        <taxon>Actinomycetes</taxon>
        <taxon>Micromonosporales</taxon>
        <taxon>Micromonosporaceae</taxon>
        <taxon>Plantactinospora</taxon>
    </lineage>
</organism>
<comment type="similarity">
    <text evidence="2 4">Belongs to the TPP enzyme family.</text>
</comment>
<dbReference type="Pfam" id="PF00205">
    <property type="entry name" value="TPP_enzyme_M"/>
    <property type="match status" value="1"/>
</dbReference>
<dbReference type="Proteomes" id="UP000638560">
    <property type="component" value="Unassembled WGS sequence"/>
</dbReference>
<dbReference type="PANTHER" id="PTHR18968">
    <property type="entry name" value="THIAMINE PYROPHOSPHATE ENZYMES"/>
    <property type="match status" value="1"/>
</dbReference>
<comment type="caution">
    <text evidence="8">The sequence shown here is derived from an EMBL/GenBank/DDBJ whole genome shotgun (WGS) entry which is preliminary data.</text>
</comment>
<dbReference type="Pfam" id="PF02775">
    <property type="entry name" value="TPP_enzyme_C"/>
    <property type="match status" value="1"/>
</dbReference>
<dbReference type="InterPro" id="IPR011766">
    <property type="entry name" value="TPP_enzyme_TPP-bd"/>
</dbReference>
<dbReference type="CDD" id="cd07035">
    <property type="entry name" value="TPP_PYR_POX_like"/>
    <property type="match status" value="1"/>
</dbReference>
<keyword evidence="8" id="KW-0808">Transferase</keyword>
<sequence>MTGRIEGHGGELALAALRAYGVREMFTLSGGHVFPLYDAAHRTDFPIYDVRHEQSAVFAAEAVAKLQRRPGVAVLTAGPGVTNGISGLTSAFFNASPVMVLGGRAPAFRWGAGSLQEIDHVPLVAPVTKHAATVWSTDDVPGAVAGALTEALTPHRGPVFLDLPLEVIFSTGETDPPVAAVIPPVEPDPDQVTEAARLIAAAERPVIIAGSDVYAGDAVAALREAAEALRVPVFTNGMGRGSLPPGHPLSFAKARRTALGGADLVVVIGTPLDFRLGFGEFSGARVVHIVDAPSQRATHVEPTVSPAGDLRLILSALAEYPGDRTDHESWIADLRTAEDAARERDAAAMAAETDPIKPARVYGELRHVLAPDAVTIGDGGDFVSYAGRYLEPAQPGTWLDPGPYGCLGTGMGYAMGARVSYPDRQICVLMGDGAAGFSLMDVESLVRQKLPVVIVVGNNGIWGLEKHPMRGMYGYDVAADLQPELRYDHVVTALGGAGETVAKAGDLRPALERAFDAGVPYLVNVLTDPADAYPRSSNLA</sequence>
<evidence type="ECO:0000259" key="5">
    <source>
        <dbReference type="Pfam" id="PF00205"/>
    </source>
</evidence>